<feature type="domain" description="OBG-type G" evidence="9">
    <location>
        <begin position="163"/>
        <end position="342"/>
    </location>
</feature>
<feature type="binding site" evidence="7">
    <location>
        <begin position="215"/>
        <end position="218"/>
    </location>
    <ligand>
        <name>GTP</name>
        <dbReference type="ChEBI" id="CHEBI:37565"/>
    </ligand>
</feature>
<evidence type="ECO:0000256" key="7">
    <source>
        <dbReference type="HAMAP-Rule" id="MF_01454"/>
    </source>
</evidence>
<dbReference type="InterPro" id="IPR014100">
    <property type="entry name" value="GTP-bd_Obg/CgtA"/>
</dbReference>
<evidence type="ECO:0000259" key="10">
    <source>
        <dbReference type="PROSITE" id="PS51883"/>
    </source>
</evidence>
<dbReference type="NCBIfam" id="TIGR02729">
    <property type="entry name" value="Obg_CgtA"/>
    <property type="match status" value="1"/>
</dbReference>
<evidence type="ECO:0000313" key="12">
    <source>
        <dbReference type="Proteomes" id="UP000179069"/>
    </source>
</evidence>
<dbReference type="PRINTS" id="PR00326">
    <property type="entry name" value="GTP1OBG"/>
</dbReference>
<dbReference type="SUPFAM" id="SSF52540">
    <property type="entry name" value="P-loop containing nucleoside triphosphate hydrolases"/>
    <property type="match status" value="1"/>
</dbReference>
<dbReference type="InterPro" id="IPR006073">
    <property type="entry name" value="GTP-bd"/>
</dbReference>
<feature type="domain" description="Obg" evidence="10">
    <location>
        <begin position="1"/>
        <end position="162"/>
    </location>
</feature>
<dbReference type="InterPro" id="IPR027417">
    <property type="entry name" value="P-loop_NTPase"/>
</dbReference>
<dbReference type="InterPro" id="IPR031167">
    <property type="entry name" value="G_OBG"/>
</dbReference>
<evidence type="ECO:0000256" key="3">
    <source>
        <dbReference type="ARBA" id="ARBA00022741"/>
    </source>
</evidence>
<feature type="binding site" evidence="7">
    <location>
        <position position="176"/>
    </location>
    <ligand>
        <name>Mg(2+)</name>
        <dbReference type="ChEBI" id="CHEBI:18420"/>
    </ligand>
</feature>
<dbReference type="CDD" id="cd01898">
    <property type="entry name" value="Obg"/>
    <property type="match status" value="1"/>
</dbReference>
<dbReference type="GO" id="GO:0005525">
    <property type="term" value="F:GTP binding"/>
    <property type="evidence" value="ECO:0007669"/>
    <property type="project" value="UniProtKB-UniRule"/>
</dbReference>
<comment type="caution">
    <text evidence="7">Lacks conserved residue(s) required for the propagation of feature annotation.</text>
</comment>
<feature type="region of interest" description="Disordered" evidence="8">
    <location>
        <begin position="13"/>
        <end position="41"/>
    </location>
</feature>
<evidence type="ECO:0000256" key="4">
    <source>
        <dbReference type="ARBA" id="ARBA00022801"/>
    </source>
</evidence>
<keyword evidence="4 7" id="KW-0378">Hydrolase</keyword>
<comment type="subcellular location">
    <subcellularLocation>
        <location evidence="7">Cytoplasm</location>
    </subcellularLocation>
</comment>
<accession>A0A1G1VNK2</accession>
<evidence type="ECO:0000256" key="8">
    <source>
        <dbReference type="SAM" id="MobiDB-lite"/>
    </source>
</evidence>
<dbReference type="FunFam" id="2.70.210.12:FF:000001">
    <property type="entry name" value="GTPase Obg"/>
    <property type="match status" value="1"/>
</dbReference>
<dbReference type="NCBIfam" id="NF008956">
    <property type="entry name" value="PRK12299.1"/>
    <property type="match status" value="1"/>
</dbReference>
<keyword evidence="7" id="KW-0479">Metal-binding</keyword>
<feature type="binding site" evidence="7">
    <location>
        <position position="196"/>
    </location>
    <ligand>
        <name>Mg(2+)</name>
        <dbReference type="ChEBI" id="CHEBI:18420"/>
    </ligand>
</feature>
<dbReference type="PANTHER" id="PTHR11702">
    <property type="entry name" value="DEVELOPMENTALLY REGULATED GTP-BINDING PROTEIN-RELATED"/>
    <property type="match status" value="1"/>
</dbReference>
<sequence length="348" mass="37884">MIDEVSFRVQAGNGGKGSVHFRREKYAPRGGPDGGDGGDGGSVYFVSDPNLTTLRFFSGKDRFAAEHGRRGGMARKHGENGEDIELRVPVGTVVEVVSGKDERKGALFADLDARDMRVCVARGGHGGRGNWYFRSPTNTTPRTAEPGTPGEARWLRLSLKVLAQVGLVGLPNAGKSTLLSILTAAKPAIAAYPFTTVSPNLGVLTEYSASLVIADIPGLIEGASRGKGLGIAFLKHIERCELLVYVLFPQDWVLAVVPGERKIGETIWKQREQLRAELAAFSPRLLQLPALMVFNKIDLLSQEEIESIRLFFRTKRVALIPISGATLTNIEGLRRAIVRQYNNVHNSK</sequence>
<feature type="binding site" evidence="7">
    <location>
        <begin position="169"/>
        <end position="176"/>
    </location>
    <ligand>
        <name>GTP</name>
        <dbReference type="ChEBI" id="CHEBI:37565"/>
    </ligand>
</feature>
<dbReference type="GO" id="GO:0042254">
    <property type="term" value="P:ribosome biogenesis"/>
    <property type="evidence" value="ECO:0007669"/>
    <property type="project" value="UniProtKB-UniRule"/>
</dbReference>
<dbReference type="PIRSF" id="PIRSF002401">
    <property type="entry name" value="GTP_bd_Obg/CgtA"/>
    <property type="match status" value="1"/>
</dbReference>
<dbReference type="GO" id="GO:0003924">
    <property type="term" value="F:GTPase activity"/>
    <property type="evidence" value="ECO:0007669"/>
    <property type="project" value="UniProtKB-UniRule"/>
</dbReference>
<keyword evidence="5 7" id="KW-0460">Magnesium</keyword>
<evidence type="ECO:0000313" key="11">
    <source>
        <dbReference type="EMBL" id="OGY16924.1"/>
    </source>
</evidence>
<dbReference type="Gene3D" id="2.70.210.12">
    <property type="entry name" value="GTP1/OBG domain"/>
    <property type="match status" value="1"/>
</dbReference>
<dbReference type="GO" id="GO:0005737">
    <property type="term" value="C:cytoplasm"/>
    <property type="evidence" value="ECO:0007669"/>
    <property type="project" value="UniProtKB-SubCell"/>
</dbReference>
<comment type="caution">
    <text evidence="11">The sequence shown here is derived from an EMBL/GenBank/DDBJ whole genome shotgun (WGS) entry which is preliminary data.</text>
</comment>
<comment type="function">
    <text evidence="7">An essential GTPase which binds GTP, GDP and possibly (p)ppGpp with moderate affinity, with high nucleotide exchange rates and a fairly low GTP hydrolysis rate. Plays a role in control of the cell cycle, stress response, ribosome biogenesis and in those bacteria that undergo differentiation, in morphogenesis control.</text>
</comment>
<dbReference type="InterPro" id="IPR006074">
    <property type="entry name" value="GTP1-OBG_CS"/>
</dbReference>
<dbReference type="InterPro" id="IPR036726">
    <property type="entry name" value="GTP1_OBG_dom_sf"/>
</dbReference>
<dbReference type="InterPro" id="IPR006169">
    <property type="entry name" value="GTP1_OBG_dom"/>
</dbReference>
<dbReference type="HAMAP" id="MF_01454">
    <property type="entry name" value="GTPase_Obg"/>
    <property type="match status" value="1"/>
</dbReference>
<proteinExistence type="inferred from homology"/>
<dbReference type="EMBL" id="MHCI01000008">
    <property type="protein sequence ID" value="OGY16924.1"/>
    <property type="molecule type" value="Genomic_DNA"/>
</dbReference>
<comment type="subunit">
    <text evidence="7">Monomer.</text>
</comment>
<dbReference type="Pfam" id="PF01018">
    <property type="entry name" value="GTP1_OBG"/>
    <property type="match status" value="1"/>
</dbReference>
<comment type="similarity">
    <text evidence="1 7">Belongs to the TRAFAC class OBG-HflX-like GTPase superfamily. OBG GTPase family.</text>
</comment>
<reference evidence="11 12" key="1">
    <citation type="journal article" date="2016" name="Nat. Commun.">
        <title>Thousands of microbial genomes shed light on interconnected biogeochemical processes in an aquifer system.</title>
        <authorList>
            <person name="Anantharaman K."/>
            <person name="Brown C.T."/>
            <person name="Hug L.A."/>
            <person name="Sharon I."/>
            <person name="Castelle C.J."/>
            <person name="Probst A.J."/>
            <person name="Thomas B.C."/>
            <person name="Singh A."/>
            <person name="Wilkins M.J."/>
            <person name="Karaoz U."/>
            <person name="Brodie E.L."/>
            <person name="Williams K.H."/>
            <person name="Hubbard S.S."/>
            <person name="Banfield J.F."/>
        </authorList>
    </citation>
    <scope>NUCLEOTIDE SEQUENCE [LARGE SCALE GENOMIC DNA]</scope>
</reference>
<evidence type="ECO:0000256" key="1">
    <source>
        <dbReference type="ARBA" id="ARBA00007699"/>
    </source>
</evidence>
<gene>
    <name evidence="7" type="primary">obg</name>
    <name evidence="11" type="ORF">A2785_02190</name>
</gene>
<feature type="binding site" evidence="7">
    <location>
        <begin position="323"/>
        <end position="325"/>
    </location>
    <ligand>
        <name>GTP</name>
        <dbReference type="ChEBI" id="CHEBI:37565"/>
    </ligand>
</feature>
<dbReference type="GO" id="GO:0000287">
    <property type="term" value="F:magnesium ion binding"/>
    <property type="evidence" value="ECO:0007669"/>
    <property type="project" value="InterPro"/>
</dbReference>
<dbReference type="SUPFAM" id="SSF82051">
    <property type="entry name" value="Obg GTP-binding protein N-terminal domain"/>
    <property type="match status" value="1"/>
</dbReference>
<evidence type="ECO:0000256" key="6">
    <source>
        <dbReference type="ARBA" id="ARBA00023134"/>
    </source>
</evidence>
<dbReference type="AlphaFoldDB" id="A0A1G1VNK2"/>
<evidence type="ECO:0000256" key="5">
    <source>
        <dbReference type="ARBA" id="ARBA00022842"/>
    </source>
</evidence>
<dbReference type="PROSITE" id="PS00905">
    <property type="entry name" value="GTP1_OBG"/>
    <property type="match status" value="1"/>
</dbReference>
<keyword evidence="2 7" id="KW-0963">Cytoplasm</keyword>
<dbReference type="InterPro" id="IPR045086">
    <property type="entry name" value="OBG_GTPase"/>
</dbReference>
<dbReference type="Gene3D" id="3.40.50.300">
    <property type="entry name" value="P-loop containing nucleotide triphosphate hydrolases"/>
    <property type="match status" value="1"/>
</dbReference>
<dbReference type="Pfam" id="PF01926">
    <property type="entry name" value="MMR_HSR1"/>
    <property type="match status" value="1"/>
</dbReference>
<organism evidence="11 12">
    <name type="scientific">Candidatus Chisholmbacteria bacterium RIFCSPHIGHO2_01_FULL_49_18</name>
    <dbReference type="NCBI Taxonomy" id="1797590"/>
    <lineage>
        <taxon>Bacteria</taxon>
        <taxon>Candidatus Chisholmiibacteriota</taxon>
    </lineage>
</organism>
<dbReference type="Proteomes" id="UP000179069">
    <property type="component" value="Unassembled WGS sequence"/>
</dbReference>
<feature type="compositionally biased region" description="Gly residues" evidence="8">
    <location>
        <begin position="31"/>
        <end position="41"/>
    </location>
</feature>
<dbReference type="PROSITE" id="PS51883">
    <property type="entry name" value="OBG"/>
    <property type="match status" value="1"/>
</dbReference>
<name>A0A1G1VNK2_9BACT</name>
<protein>
    <recommendedName>
        <fullName evidence="7">GTPase Obg</fullName>
        <ecNumber evidence="7">3.6.5.-</ecNumber>
    </recommendedName>
    <alternativeName>
        <fullName evidence="7">GTP-binding protein Obg</fullName>
    </alternativeName>
</protein>
<dbReference type="PROSITE" id="PS51710">
    <property type="entry name" value="G_OBG"/>
    <property type="match status" value="1"/>
</dbReference>
<keyword evidence="6 7" id="KW-0342">GTP-binding</keyword>
<comment type="cofactor">
    <cofactor evidence="7">
        <name>Mg(2+)</name>
        <dbReference type="ChEBI" id="CHEBI:18420"/>
    </cofactor>
</comment>
<feature type="binding site" evidence="7">
    <location>
        <begin position="295"/>
        <end position="298"/>
    </location>
    <ligand>
        <name>GTP</name>
        <dbReference type="ChEBI" id="CHEBI:37565"/>
    </ligand>
</feature>
<evidence type="ECO:0000256" key="2">
    <source>
        <dbReference type="ARBA" id="ARBA00022490"/>
    </source>
</evidence>
<evidence type="ECO:0000259" key="9">
    <source>
        <dbReference type="PROSITE" id="PS51710"/>
    </source>
</evidence>
<keyword evidence="3 7" id="KW-0547">Nucleotide-binding</keyword>
<dbReference type="PANTHER" id="PTHR11702:SF31">
    <property type="entry name" value="MITOCHONDRIAL RIBOSOME-ASSOCIATED GTPASE 2"/>
    <property type="match status" value="1"/>
</dbReference>
<dbReference type="EC" id="3.6.5.-" evidence="7"/>